<dbReference type="InterPro" id="IPR022441">
    <property type="entry name" value="Para_beta_helix_rpt-2"/>
</dbReference>
<dbReference type="PROSITE" id="PS50022">
    <property type="entry name" value="FA58C_3"/>
    <property type="match status" value="1"/>
</dbReference>
<dbReference type="InterPro" id="IPR008979">
    <property type="entry name" value="Galactose-bd-like_sf"/>
</dbReference>
<dbReference type="OrthoDB" id="1056765at2"/>
<evidence type="ECO:0000259" key="3">
    <source>
        <dbReference type="PROSITE" id="PS50268"/>
    </source>
</evidence>
<dbReference type="Gene3D" id="2.60.120.260">
    <property type="entry name" value="Galactose-binding domain-like"/>
    <property type="match status" value="1"/>
</dbReference>
<accession>A0A1G7X203</accession>
<dbReference type="InterPro" id="IPR002126">
    <property type="entry name" value="Cadherin-like_dom"/>
</dbReference>
<dbReference type="InterPro" id="IPR006626">
    <property type="entry name" value="PbH1"/>
</dbReference>
<dbReference type="STRING" id="262004.SAMN04489796_101571"/>
<keyword evidence="1" id="KW-0732">Signal</keyword>
<evidence type="ECO:0000256" key="1">
    <source>
        <dbReference type="ARBA" id="ARBA00022729"/>
    </source>
</evidence>
<name>A0A1G7X203_9FLAO</name>
<dbReference type="SMART" id="SM00710">
    <property type="entry name" value="PbH1"/>
    <property type="match status" value="12"/>
</dbReference>
<dbReference type="GO" id="GO:0016020">
    <property type="term" value="C:membrane"/>
    <property type="evidence" value="ECO:0007669"/>
    <property type="project" value="InterPro"/>
</dbReference>
<dbReference type="InterPro" id="IPR013783">
    <property type="entry name" value="Ig-like_fold"/>
</dbReference>
<organism evidence="4 5">
    <name type="scientific">Winogradskyella thalassocola</name>
    <dbReference type="NCBI Taxonomy" id="262004"/>
    <lineage>
        <taxon>Bacteria</taxon>
        <taxon>Pseudomonadati</taxon>
        <taxon>Bacteroidota</taxon>
        <taxon>Flavobacteriia</taxon>
        <taxon>Flavobacteriales</taxon>
        <taxon>Flavobacteriaceae</taxon>
        <taxon>Winogradskyella</taxon>
    </lineage>
</organism>
<reference evidence="5" key="1">
    <citation type="submission" date="2016-10" db="EMBL/GenBank/DDBJ databases">
        <authorList>
            <person name="Varghese N."/>
            <person name="Submissions S."/>
        </authorList>
    </citation>
    <scope>NUCLEOTIDE SEQUENCE [LARGE SCALE GENOMIC DNA]</scope>
    <source>
        <strain evidence="5">DSM 15363</strain>
    </source>
</reference>
<dbReference type="NCBIfam" id="TIGR03804">
    <property type="entry name" value="para_beta_helix"/>
    <property type="match status" value="2"/>
</dbReference>
<dbReference type="SUPFAM" id="SSF49313">
    <property type="entry name" value="Cadherin-like"/>
    <property type="match status" value="4"/>
</dbReference>
<dbReference type="EMBL" id="FNCZ01000001">
    <property type="protein sequence ID" value="SDG78201.1"/>
    <property type="molecule type" value="Genomic_DNA"/>
</dbReference>
<feature type="domain" description="F5/8 type C" evidence="2">
    <location>
        <begin position="1435"/>
        <end position="1579"/>
    </location>
</feature>
<gene>
    <name evidence="4" type="ORF">SAMN04489796_101571</name>
</gene>
<dbReference type="InterPro" id="IPR000421">
    <property type="entry name" value="FA58C"/>
</dbReference>
<evidence type="ECO:0000259" key="2">
    <source>
        <dbReference type="PROSITE" id="PS50022"/>
    </source>
</evidence>
<dbReference type="SMART" id="SM00736">
    <property type="entry name" value="CADG"/>
    <property type="match status" value="3"/>
</dbReference>
<sequence length="2058" mass="223091">MNIIKFQYAFIMILIGIISIEAQNSQIIPAHSDDITIKNDNTSWGWVGQTTARLGHNNAQAYIIPFQLPVLQPGESITSADLAVEVISYSNQPSNANIDLYGLPFRITSAVDLNTDYFVGALDASATLIKDNIFVDNVTGLVNLDSNSQQNLVSYINAQYTAGAVGGDFIFIRFSADVNSIETWNLASQDYGTINNRPVLEIAITNTSNTTPTLTYIGNQNIEEQSSLNVNISASDVDGDSLSIISSTLPGFATLSDNGDGTAVISLNPQLGDAATYSVTITVSDGIETVTETISIVVSAYQTPVTGVYYCDPVNGNINNDGSQANPWSTLAAVVYTNKPLNSGDIIYLMSGDHGDPYINNLSFNDYVTVKALSGNAPIIKSIQLVNSSYWAFDGIKIDGTNNNKTKEQVLFSSDVNSHHTKIINSTISSAENIETWTKTDWYNNVTSGIQIRSDYAYLENNLIKNTYHALEVRGEFTEVYNNLIDNFAGDAIRGLGSNSTYENNTIRDCYINDYAIQHDDGFQAYNLESDPKISNIILRNNVFMLFADPVTPFIQTNSLVGDLMQGIIITDGYADGWIVENNIVSNNQDHGISLYGARNCKVQNNTVVQSPLYSDADHVPWIMLTDQTKTGQTNFNNVIRNNISAKYTTWTYDTTSTVEHNITIDGSNYANYSNYFVDYVNNDFHLSATSPAIDAGVDTDLALTDLDGNPRSIGISVDAGSYEYTGTINPPANIAPVLASIGGKTMNELETLEVSISATDSDNDTLTFSITNAPNFTTFVDNGDGTASLTLSPQIGDANSYNITVSVTDGTDSIEEIILVTINPDGTTPLNNAPIIANVTNQSVEEDNILNVNISVTDSDNDTLTITSTSFPNFATFTDHGDGTALFEFTPLEGDAGTYNINVQATDNIDTTTLSFVLSVSEFSNVTGTAYYCDPINGSMSNPGTLASPWKSLQDVFTAQKTFNSGDVIYLLSGAHGSPYMTGTHSDYVTIKPLSGEHPVLASVQVENGSYWAYDGLTFSTDGSGGNFARDYMFLTKDDATYLKIENCTFSSANDSSTWSKNDWYANSEDAVIIRGDNTIFNNNTIKNVYFALQIEGDYAEIRNNLIDNFGADAIRALGSHAIYENNIIRDAYIEDYNINHDDGIQMYDKDNVAAGIIEDVVIRNNKIFNFADPITQDMVNDNLIGYSMQGIIITDGHTENVIVENNLVVSDHYHGITLTGAINCKIQNNTVSKTPTSYNPVSDAIPWIQVKNDKQGNGSTGNIIRNNIAAKYTPWTYDETTNTVEYNIIVSAIDAINTYEDFNNLDFNLKTGSSAIDAGVNTGLTTLDINGDPRSVGAAVDCGAFEFQASADITSPVVVNANNSFFNDEFVITFSESVTKASSELPGNYTLSDGATINSASLSEDNKTVTLTCSALNGNSIYTITANNVEDYAGNTSSNSTATFVYECDTDWASTFQDDEWGFNPSSNAFDGDNQTKWAAEGNQWIQKGFCEIVTVQSVDITFGLGDERAYSFVIEVSTDGRNFTQVHSATSTGTTTAAEHFDFVDVSAKYLRIVGSGSNVNGWNNYSEIVINTSGYTPPTNTAPLLESIGNQTITEGETLNIIISATDTDGDTLSFSANNLPSFATIIDNSDNTATLTIAPAIGDASTNSISISVNDGTTTATETLNIVVNNDSTTVNNAPVLSNLVNQTLNVDEVKIINISATDADADVLTFAINNAPSYITFFDNADGTATITLSPISGDEGASSITVTVNDGELNDSAILNIQVNAIPQENNYLLEANMNDQTVYYNGGMQWVGYHTHRIGSNNKTSAIIPFQIPALAQNERLTSATLNFQLLQSGGNLAHKVDLYGLPYRSSSTVLSTDYYAGVYDTDTTATAIEDDILDLNSLQGNLQSSSSQNIVNYINSQIDNGAVTGDFIFFRFSLDYNGSGNYNYWDIASQDHTVSSYRPVLNFDTSLTAGKAINSNSDKTIEIENSIFSVYPNPINNSKVTISSNMLSQKPILEIYSLTGQLVYKQHVKTTLSNKVHLDVQLNSGVYILQLRTISNSYSQKIIVN</sequence>
<dbReference type="Pfam" id="PF17963">
    <property type="entry name" value="Big_9"/>
    <property type="match status" value="4"/>
</dbReference>
<proteinExistence type="predicted"/>
<dbReference type="RefSeq" id="WP_092466067.1">
    <property type="nucleotide sequence ID" value="NZ_FNCZ01000001.1"/>
</dbReference>
<dbReference type="Gene3D" id="2.60.40.1220">
    <property type="match status" value="1"/>
</dbReference>
<dbReference type="PROSITE" id="PS50268">
    <property type="entry name" value="CADHERIN_2"/>
    <property type="match status" value="1"/>
</dbReference>
<dbReference type="NCBIfam" id="NF041518">
    <property type="entry name" value="choice_anch_Q"/>
    <property type="match status" value="2"/>
</dbReference>
<dbReference type="InterPro" id="IPR011050">
    <property type="entry name" value="Pectin_lyase_fold/virulence"/>
</dbReference>
<dbReference type="InterPro" id="IPR039448">
    <property type="entry name" value="Beta_helix"/>
</dbReference>
<dbReference type="InterPro" id="IPR012334">
    <property type="entry name" value="Pectin_lyas_fold"/>
</dbReference>
<dbReference type="NCBIfam" id="TIGR04183">
    <property type="entry name" value="Por_Secre_tail"/>
    <property type="match status" value="1"/>
</dbReference>
<dbReference type="InterPro" id="IPR006644">
    <property type="entry name" value="Cadg"/>
</dbReference>
<dbReference type="InterPro" id="IPR015919">
    <property type="entry name" value="Cadherin-like_sf"/>
</dbReference>
<dbReference type="Pfam" id="PF00754">
    <property type="entry name" value="F5_F8_type_C"/>
    <property type="match status" value="1"/>
</dbReference>
<dbReference type="SUPFAM" id="SSF51126">
    <property type="entry name" value="Pectin lyase-like"/>
    <property type="match status" value="2"/>
</dbReference>
<dbReference type="InterPro" id="IPR059226">
    <property type="entry name" value="Choice_anch_Q_dom"/>
</dbReference>
<dbReference type="InterPro" id="IPR026444">
    <property type="entry name" value="Secre_tail"/>
</dbReference>
<dbReference type="InterPro" id="IPR014755">
    <property type="entry name" value="Cu-Rt/internalin_Ig-like"/>
</dbReference>
<dbReference type="SUPFAM" id="SSF49785">
    <property type="entry name" value="Galactose-binding domain-like"/>
    <property type="match status" value="1"/>
</dbReference>
<keyword evidence="5" id="KW-1185">Reference proteome</keyword>
<dbReference type="Gene3D" id="2.160.20.10">
    <property type="entry name" value="Single-stranded right-handed beta-helix, Pectin lyase-like"/>
    <property type="match status" value="2"/>
</dbReference>
<evidence type="ECO:0000313" key="4">
    <source>
        <dbReference type="EMBL" id="SDG78201.1"/>
    </source>
</evidence>
<dbReference type="GO" id="GO:0005509">
    <property type="term" value="F:calcium ion binding"/>
    <property type="evidence" value="ECO:0007669"/>
    <property type="project" value="InterPro"/>
</dbReference>
<dbReference type="Pfam" id="PF13229">
    <property type="entry name" value="Beta_helix"/>
    <property type="match status" value="1"/>
</dbReference>
<dbReference type="Pfam" id="PF18962">
    <property type="entry name" value="Por_Secre_tail"/>
    <property type="match status" value="1"/>
</dbReference>
<dbReference type="Gene3D" id="2.60.40.10">
    <property type="entry name" value="Immunoglobulins"/>
    <property type="match status" value="5"/>
</dbReference>
<evidence type="ECO:0000313" key="5">
    <source>
        <dbReference type="Proteomes" id="UP000199492"/>
    </source>
</evidence>
<protein>
    <submittedName>
        <fullName evidence="4">Por secretion system C-terminal sorting domain-containing protein</fullName>
    </submittedName>
</protein>
<feature type="domain" description="Cadherin" evidence="3">
    <location>
        <begin position="753"/>
        <end position="875"/>
    </location>
</feature>
<dbReference type="GO" id="GO:0007156">
    <property type="term" value="P:homophilic cell adhesion via plasma membrane adhesion molecules"/>
    <property type="evidence" value="ECO:0007669"/>
    <property type="project" value="InterPro"/>
</dbReference>
<dbReference type="Proteomes" id="UP000199492">
    <property type="component" value="Unassembled WGS sequence"/>
</dbReference>